<organism evidence="1 2">
    <name type="scientific">Elysia crispata</name>
    <name type="common">lettuce slug</name>
    <dbReference type="NCBI Taxonomy" id="231223"/>
    <lineage>
        <taxon>Eukaryota</taxon>
        <taxon>Metazoa</taxon>
        <taxon>Spiralia</taxon>
        <taxon>Lophotrochozoa</taxon>
        <taxon>Mollusca</taxon>
        <taxon>Gastropoda</taxon>
        <taxon>Heterobranchia</taxon>
        <taxon>Euthyneura</taxon>
        <taxon>Panpulmonata</taxon>
        <taxon>Sacoglossa</taxon>
        <taxon>Placobranchoidea</taxon>
        <taxon>Plakobranchidae</taxon>
        <taxon>Elysia</taxon>
    </lineage>
</organism>
<evidence type="ECO:0000313" key="1">
    <source>
        <dbReference type="EMBL" id="KAK3798490.1"/>
    </source>
</evidence>
<protein>
    <submittedName>
        <fullName evidence="1">Uncharacterized protein</fullName>
    </submittedName>
</protein>
<dbReference type="AlphaFoldDB" id="A0AAE1B3G7"/>
<name>A0AAE1B3G7_9GAST</name>
<dbReference type="Proteomes" id="UP001283361">
    <property type="component" value="Unassembled WGS sequence"/>
</dbReference>
<sequence>MVRLRRQPYLSRGRANVGAKHTVKERMWSESFEQALRRTTPEDVWVCSTNALGGQVQTSLHWHHKANYPRLLRPRYASIRRQHRPLDTRRPGQLASGYTRESREGVNAFTGRGTVVQVPLRIVEKGLPLEWKYAGWGTVHRVQGKTLAPPSKLFIVDHSLSGWVFNAVYTAVSRVRLLGQIVRVLPPGGVKGPFTPTAQQATPSRALI</sequence>
<comment type="caution">
    <text evidence="1">The sequence shown here is derived from an EMBL/GenBank/DDBJ whole genome shotgun (WGS) entry which is preliminary data.</text>
</comment>
<dbReference type="EMBL" id="JAWDGP010000670">
    <property type="protein sequence ID" value="KAK3798490.1"/>
    <property type="molecule type" value="Genomic_DNA"/>
</dbReference>
<reference evidence="1" key="1">
    <citation type="journal article" date="2023" name="G3 (Bethesda)">
        <title>A reference genome for the long-term kleptoplast-retaining sea slug Elysia crispata morphotype clarki.</title>
        <authorList>
            <person name="Eastman K.E."/>
            <person name="Pendleton A.L."/>
            <person name="Shaikh M.A."/>
            <person name="Suttiyut T."/>
            <person name="Ogas R."/>
            <person name="Tomko P."/>
            <person name="Gavelis G."/>
            <person name="Widhalm J.R."/>
            <person name="Wisecaver J.H."/>
        </authorList>
    </citation>
    <scope>NUCLEOTIDE SEQUENCE</scope>
    <source>
        <strain evidence="1">ECLA1</strain>
    </source>
</reference>
<keyword evidence="2" id="KW-1185">Reference proteome</keyword>
<proteinExistence type="predicted"/>
<evidence type="ECO:0000313" key="2">
    <source>
        <dbReference type="Proteomes" id="UP001283361"/>
    </source>
</evidence>
<accession>A0AAE1B3G7</accession>
<gene>
    <name evidence="1" type="ORF">RRG08_051472</name>
</gene>